<dbReference type="InterPro" id="IPR051675">
    <property type="entry name" value="Endo/Exo/Phosphatase_dom_1"/>
</dbReference>
<dbReference type="NCBIfam" id="TIGR00426">
    <property type="entry name" value="competence protein ComEA helix-hairpin-helix repeat region"/>
    <property type="match status" value="1"/>
</dbReference>
<feature type="domain" description="Helix-hairpin-helix DNA-binding motif class 1" evidence="2">
    <location>
        <begin position="203"/>
        <end position="222"/>
    </location>
</feature>
<gene>
    <name evidence="3" type="ORF">CathTA2_2212</name>
</gene>
<dbReference type="PANTHER" id="PTHR21180">
    <property type="entry name" value="ENDONUCLEASE/EXONUCLEASE/PHOSPHATASE FAMILY DOMAIN-CONTAINING PROTEIN 1"/>
    <property type="match status" value="1"/>
</dbReference>
<dbReference type="eggNOG" id="COG1555">
    <property type="taxonomic scope" value="Bacteria"/>
</dbReference>
<keyword evidence="1" id="KW-0472">Membrane</keyword>
<sequence>MFNGWTSREKMLLSVTIILLLAVASLLFSRWWDDHAHAPAGSLTFPAAFEQFEQEKVRLQGDSITTDGGTAPEQQAKDKTVVVDIKGAVQVPGVYSLTDQERVIDAIHEAGGLTDNASTLLLNLAQPLFDGMVIYVPTEEEVERGELPRLSPSGTGLEGNAAAKISINRATKEELQQLPGIGPTRAEAIIRYREENGPFGSVEEIMNVSGIGPKIFENIKEEIEL</sequence>
<feature type="domain" description="Helix-hairpin-helix DNA-binding motif class 1" evidence="2">
    <location>
        <begin position="173"/>
        <end position="192"/>
    </location>
</feature>
<dbReference type="SMART" id="SM00278">
    <property type="entry name" value="HhH1"/>
    <property type="match status" value="2"/>
</dbReference>
<protein>
    <submittedName>
        <fullName evidence="3">Competence protein ComEA helix-hairpin-helix repeat protein</fullName>
    </submittedName>
</protein>
<evidence type="ECO:0000259" key="2">
    <source>
        <dbReference type="SMART" id="SM00278"/>
    </source>
</evidence>
<dbReference type="PANTHER" id="PTHR21180:SF32">
    <property type="entry name" value="ENDONUCLEASE_EXONUCLEASE_PHOSPHATASE FAMILY DOMAIN-CONTAINING PROTEIN 1"/>
    <property type="match status" value="1"/>
</dbReference>
<organism evidence="3 4">
    <name type="scientific">Caldalkalibacillus thermarum (strain TA2.A1)</name>
    <dbReference type="NCBI Taxonomy" id="986075"/>
    <lineage>
        <taxon>Bacteria</taxon>
        <taxon>Bacillati</taxon>
        <taxon>Bacillota</taxon>
        <taxon>Bacilli</taxon>
        <taxon>Bacillales</taxon>
        <taxon>Bacillaceae</taxon>
        <taxon>Caldalkalibacillus</taxon>
    </lineage>
</organism>
<name>F5L8Q7_CALTT</name>
<reference evidence="3 4" key="1">
    <citation type="journal article" date="2011" name="J. Bacteriol.">
        <title>Draft genome sequence of the thermoalkaliphilic Caldalkalibacillus thermarum strain TA2.A1.</title>
        <authorList>
            <person name="Kalamorz F."/>
            <person name="Keis S."/>
            <person name="McMillan D.G."/>
            <person name="Olsson K."/>
            <person name="Stanton J.A."/>
            <person name="Stockwell P."/>
            <person name="Black M.A."/>
            <person name="Klingeman D.M."/>
            <person name="Land M.L."/>
            <person name="Han C.S."/>
            <person name="Martin S.L."/>
            <person name="Becher S.A."/>
            <person name="Peddie C.J."/>
            <person name="Morgan H.W."/>
            <person name="Matthies D."/>
            <person name="Preiss L."/>
            <person name="Meier T."/>
            <person name="Brown S.D."/>
            <person name="Cook G.M."/>
        </authorList>
    </citation>
    <scope>NUCLEOTIDE SEQUENCE [LARGE SCALE GENOMIC DNA]</scope>
    <source>
        <strain evidence="3 4">TA2.A1</strain>
    </source>
</reference>
<dbReference type="EMBL" id="AFCE01000152">
    <property type="protein sequence ID" value="EGL82296.1"/>
    <property type="molecule type" value="Genomic_DNA"/>
</dbReference>
<accession>F5L8Q7</accession>
<dbReference type="Pfam" id="PF12836">
    <property type="entry name" value="HHH_3"/>
    <property type="match status" value="1"/>
</dbReference>
<proteinExistence type="predicted"/>
<dbReference type="GO" id="GO:0015628">
    <property type="term" value="P:protein secretion by the type II secretion system"/>
    <property type="evidence" value="ECO:0007669"/>
    <property type="project" value="TreeGrafter"/>
</dbReference>
<dbReference type="InterPro" id="IPR010994">
    <property type="entry name" value="RuvA_2-like"/>
</dbReference>
<dbReference type="InterPro" id="IPR019554">
    <property type="entry name" value="Soluble_ligand-bd"/>
</dbReference>
<dbReference type="OrthoDB" id="9790239at2"/>
<dbReference type="Pfam" id="PF10531">
    <property type="entry name" value="SLBB"/>
    <property type="match status" value="1"/>
</dbReference>
<dbReference type="InterPro" id="IPR004509">
    <property type="entry name" value="Competence_ComEA_HhH"/>
</dbReference>
<feature type="transmembrane region" description="Helical" evidence="1">
    <location>
        <begin position="12"/>
        <end position="32"/>
    </location>
</feature>
<dbReference type="Proteomes" id="UP000010716">
    <property type="component" value="Unassembled WGS sequence"/>
</dbReference>
<dbReference type="Gene3D" id="1.10.150.280">
    <property type="entry name" value="AF1531-like domain"/>
    <property type="match status" value="1"/>
</dbReference>
<evidence type="ECO:0000256" key="1">
    <source>
        <dbReference type="SAM" id="Phobius"/>
    </source>
</evidence>
<dbReference type="GO" id="GO:0015627">
    <property type="term" value="C:type II protein secretion system complex"/>
    <property type="evidence" value="ECO:0007669"/>
    <property type="project" value="TreeGrafter"/>
</dbReference>
<dbReference type="Gene3D" id="3.10.560.10">
    <property type="entry name" value="Outer membrane lipoprotein wza domain like"/>
    <property type="match status" value="1"/>
</dbReference>
<dbReference type="GO" id="GO:0003677">
    <property type="term" value="F:DNA binding"/>
    <property type="evidence" value="ECO:0007669"/>
    <property type="project" value="InterPro"/>
</dbReference>
<dbReference type="SUPFAM" id="SSF47781">
    <property type="entry name" value="RuvA domain 2-like"/>
    <property type="match status" value="1"/>
</dbReference>
<dbReference type="RefSeq" id="WP_007505520.1">
    <property type="nucleotide sequence ID" value="NZ_AFCE01000152.1"/>
</dbReference>
<dbReference type="InterPro" id="IPR003583">
    <property type="entry name" value="Hlx-hairpin-Hlx_DNA-bd_motif"/>
</dbReference>
<comment type="caution">
    <text evidence="3">The sequence shown here is derived from an EMBL/GenBank/DDBJ whole genome shotgun (WGS) entry which is preliminary data.</text>
</comment>
<dbReference type="AlphaFoldDB" id="F5L8Q7"/>
<evidence type="ECO:0000313" key="4">
    <source>
        <dbReference type="Proteomes" id="UP000010716"/>
    </source>
</evidence>
<keyword evidence="1" id="KW-0812">Transmembrane</keyword>
<dbReference type="GO" id="GO:0006281">
    <property type="term" value="P:DNA repair"/>
    <property type="evidence" value="ECO:0007669"/>
    <property type="project" value="InterPro"/>
</dbReference>
<keyword evidence="1" id="KW-1133">Transmembrane helix</keyword>
<evidence type="ECO:0000313" key="3">
    <source>
        <dbReference type="EMBL" id="EGL82296.1"/>
    </source>
</evidence>